<evidence type="ECO:0000313" key="5">
    <source>
        <dbReference type="EMBL" id="AXA43505.1"/>
    </source>
</evidence>
<feature type="domain" description="Transposase TnpC homeodomain" evidence="4">
    <location>
        <begin position="35"/>
        <end position="111"/>
    </location>
</feature>
<evidence type="ECO:0000256" key="1">
    <source>
        <dbReference type="SAM" id="Coils"/>
    </source>
</evidence>
<organism evidence="5 6">
    <name type="scientific">Rhizobium leguminosarum</name>
    <dbReference type="NCBI Taxonomy" id="384"/>
    <lineage>
        <taxon>Bacteria</taxon>
        <taxon>Pseudomonadati</taxon>
        <taxon>Pseudomonadota</taxon>
        <taxon>Alphaproteobacteria</taxon>
        <taxon>Hyphomicrobiales</taxon>
        <taxon>Rhizobiaceae</taxon>
        <taxon>Rhizobium/Agrobacterium group</taxon>
        <taxon>Rhizobium</taxon>
    </lineage>
</organism>
<dbReference type="Pfam" id="PF03050">
    <property type="entry name" value="DDE_Tnp_IS66"/>
    <property type="match status" value="1"/>
</dbReference>
<reference evidence="5 6" key="1">
    <citation type="submission" date="2018-07" db="EMBL/GenBank/DDBJ databases">
        <title>Rhizobium leguminosarum strain:ATCC 14479 Genome sequencing and assembly.</title>
        <authorList>
            <person name="Chakraborty R."/>
        </authorList>
    </citation>
    <scope>NUCLEOTIDE SEQUENCE [LARGE SCALE GENOMIC DNA]</scope>
    <source>
        <strain evidence="5 6">ATCC 14479</strain>
        <plasmid evidence="6">Plasmid unnamed2</plasmid>
    </source>
</reference>
<evidence type="ECO:0000259" key="4">
    <source>
        <dbReference type="Pfam" id="PF13007"/>
    </source>
</evidence>
<dbReference type="PANTHER" id="PTHR33678:SF1">
    <property type="entry name" value="BLL1576 PROTEIN"/>
    <property type="match status" value="1"/>
</dbReference>
<dbReference type="EMBL" id="CP030762">
    <property type="protein sequence ID" value="AXA43505.1"/>
    <property type="molecule type" value="Genomic_DNA"/>
</dbReference>
<sequence length="561" mass="62506">MVLAMAAKAARVEALEKQVDDLEARNADADERIERLTQILKAFDRARFGRRSERLASSTVDDEQHAFVFEEIETGIATIKAQVTKGRGSADSKRAPRPRKGFAPHLERVEVVIEPEELPEHAGKTKILIGEDVSERLDVVAAKFRVIVTRRPKYAFRNEDGVVQAAAPAHIIEGGIPTEALLAQIAVSKYADGLPLYRQEAIYARDKVELDRKLMAQWMGKLGFELNILADYILDEIKKAERIFADETTLPTLAPGSGSAKTAWLWAYARDDRTFGGSGPPMVAYRFEDSRATECVARHLSGYRGILQVDGYAAYNKLVRKDGGNDSAILAGCWSHSRRKFYELHVAKSSKVATDTVERMARLWEIEERVRGQSPEARVAARQEISAAIVRDLFTLWQATLPRVSGKSKLAEALRYAISRRDIFERFLTDGRIELDSNIVERAIRPQAITRKNSLFAGSDGGGRTWATIATLLQTCLCRARHKLVYADRRTMPNASSDRDGKLCVPSQFGGSPLFCTRHSSHAQRVFRNSRSRSLGRNRSALARSYGVSFASADSFSSRCA</sequence>
<accession>A0A2Z4YT05</accession>
<feature type="domain" description="Transposase IS66 central" evidence="2">
    <location>
        <begin position="175"/>
        <end position="464"/>
    </location>
</feature>
<name>A0A2Z4YT05_RHILE</name>
<dbReference type="NCBIfam" id="NF033517">
    <property type="entry name" value="transpos_IS66"/>
    <property type="match status" value="1"/>
</dbReference>
<protein>
    <submittedName>
        <fullName evidence="5">Transposase IS66 family protein</fullName>
    </submittedName>
</protein>
<evidence type="ECO:0000259" key="2">
    <source>
        <dbReference type="Pfam" id="PF03050"/>
    </source>
</evidence>
<geneLocation type="plasmid" evidence="5 6">
    <name>unnamed2</name>
</geneLocation>
<keyword evidence="1" id="KW-0175">Coiled coil</keyword>
<keyword evidence="5" id="KW-0614">Plasmid</keyword>
<feature type="domain" description="Transposase IS66 zinc-finger binding" evidence="3">
    <location>
        <begin position="129"/>
        <end position="155"/>
    </location>
</feature>
<dbReference type="Pfam" id="PF13005">
    <property type="entry name" value="zf-IS66"/>
    <property type="match status" value="1"/>
</dbReference>
<dbReference type="InterPro" id="IPR024463">
    <property type="entry name" value="Transposase_TnpC_homeodom"/>
</dbReference>
<dbReference type="PANTHER" id="PTHR33678">
    <property type="entry name" value="BLL1576 PROTEIN"/>
    <property type="match status" value="1"/>
</dbReference>
<proteinExistence type="predicted"/>
<evidence type="ECO:0000313" key="6">
    <source>
        <dbReference type="Proteomes" id="UP000251166"/>
    </source>
</evidence>
<feature type="coiled-coil region" evidence="1">
    <location>
        <begin position="5"/>
        <end position="46"/>
    </location>
</feature>
<dbReference type="Proteomes" id="UP000251166">
    <property type="component" value="Plasmid unnamed2"/>
</dbReference>
<dbReference type="InterPro" id="IPR024474">
    <property type="entry name" value="Znf_dom_IS66"/>
</dbReference>
<gene>
    <name evidence="5" type="ORF">DLJ82_7260</name>
</gene>
<dbReference type="InterPro" id="IPR052344">
    <property type="entry name" value="Transposase-related"/>
</dbReference>
<dbReference type="AlphaFoldDB" id="A0A2Z4YT05"/>
<evidence type="ECO:0000259" key="3">
    <source>
        <dbReference type="Pfam" id="PF13005"/>
    </source>
</evidence>
<dbReference type="Pfam" id="PF13007">
    <property type="entry name" value="LZ_Tnp_IS66"/>
    <property type="match status" value="1"/>
</dbReference>
<dbReference type="InterPro" id="IPR004291">
    <property type="entry name" value="Transposase_IS66_central"/>
</dbReference>